<accession>A0A6N9YN29</accession>
<protein>
    <submittedName>
        <fullName evidence="1">Uncharacterized protein</fullName>
    </submittedName>
</protein>
<dbReference type="EMBL" id="JAAGOB010000006">
    <property type="protein sequence ID" value="NED96320.1"/>
    <property type="molecule type" value="Genomic_DNA"/>
</dbReference>
<evidence type="ECO:0000313" key="1">
    <source>
        <dbReference type="EMBL" id="NED96320.1"/>
    </source>
</evidence>
<gene>
    <name evidence="1" type="ORF">G1H11_13480</name>
</gene>
<dbReference type="Proteomes" id="UP000469185">
    <property type="component" value="Unassembled WGS sequence"/>
</dbReference>
<dbReference type="RefSeq" id="WP_163819083.1">
    <property type="nucleotide sequence ID" value="NZ_JAAGOB010000006.1"/>
</dbReference>
<evidence type="ECO:0000313" key="2">
    <source>
        <dbReference type="Proteomes" id="UP000469185"/>
    </source>
</evidence>
<comment type="caution">
    <text evidence="1">The sequence shown here is derived from an EMBL/GenBank/DDBJ whole genome shotgun (WGS) entry which is preliminary data.</text>
</comment>
<organism evidence="1 2">
    <name type="scientific">Phytoactinopolyspora alkaliphila</name>
    <dbReference type="NCBI Taxonomy" id="1783498"/>
    <lineage>
        <taxon>Bacteria</taxon>
        <taxon>Bacillati</taxon>
        <taxon>Actinomycetota</taxon>
        <taxon>Actinomycetes</taxon>
        <taxon>Jiangellales</taxon>
        <taxon>Jiangellaceae</taxon>
        <taxon>Phytoactinopolyspora</taxon>
    </lineage>
</organism>
<proteinExistence type="predicted"/>
<name>A0A6N9YN29_9ACTN</name>
<sequence>MCDEEERMVPNPYLAAMDSLIRRTENAVEDTPNMDAPTDSIGEGPAWTGRKAREIHDDYLSPNADPVRTALNDLVSDVETRKGEFDAEVPEGVANAIRADLNYR</sequence>
<dbReference type="AlphaFoldDB" id="A0A6N9YN29"/>
<reference evidence="1 2" key="1">
    <citation type="submission" date="2020-02" db="EMBL/GenBank/DDBJ databases">
        <authorList>
            <person name="Li X.-J."/>
            <person name="Feng X.-M."/>
        </authorList>
    </citation>
    <scope>NUCLEOTIDE SEQUENCE [LARGE SCALE GENOMIC DNA]</scope>
    <source>
        <strain evidence="1 2">CGMCC 4.7225</strain>
    </source>
</reference>
<keyword evidence="2" id="KW-1185">Reference proteome</keyword>